<organism evidence="6 7">
    <name type="scientific">Desulforamulus ferrireducens</name>
    <dbReference type="NCBI Taxonomy" id="1833852"/>
    <lineage>
        <taxon>Bacteria</taxon>
        <taxon>Bacillati</taxon>
        <taxon>Bacillota</taxon>
        <taxon>Clostridia</taxon>
        <taxon>Eubacteriales</taxon>
        <taxon>Peptococcaceae</taxon>
        <taxon>Desulforamulus</taxon>
    </lineage>
</organism>
<dbReference type="Proteomes" id="UP000189464">
    <property type="component" value="Chromosome"/>
</dbReference>
<evidence type="ECO:0000313" key="6">
    <source>
        <dbReference type="EMBL" id="AQS58565.1"/>
    </source>
</evidence>
<dbReference type="PANTHER" id="PTHR43156:SF2">
    <property type="entry name" value="STAGE II SPORULATION PROTEIN E"/>
    <property type="match status" value="1"/>
</dbReference>
<dbReference type="InterPro" id="IPR001932">
    <property type="entry name" value="PPM-type_phosphatase-like_dom"/>
</dbReference>
<reference evidence="6 7" key="1">
    <citation type="journal article" date="2016" name="Int. J. Syst. Evol. Microbiol.">
        <title>Desulfotomaculum ferrireducens sp. nov., a moderately thermophilic sulfate-reducing and dissimilatory Fe(III)-reducing bacterium isolated from compost.</title>
        <authorList>
            <person name="Yang G."/>
            <person name="Guo J."/>
            <person name="Zhuang L."/>
            <person name="Yuan Y."/>
            <person name="Zhou S."/>
        </authorList>
    </citation>
    <scope>NUCLEOTIDE SEQUENCE [LARGE SCALE GENOMIC DNA]</scope>
    <source>
        <strain evidence="6 7">GSS09</strain>
    </source>
</reference>
<proteinExistence type="predicted"/>
<dbReference type="Pfam" id="PF07228">
    <property type="entry name" value="SpoIIE"/>
    <property type="match status" value="1"/>
</dbReference>
<dbReference type="InterPro" id="IPR011006">
    <property type="entry name" value="CheY-like_superfamily"/>
</dbReference>
<dbReference type="SMART" id="SM00448">
    <property type="entry name" value="REC"/>
    <property type="match status" value="1"/>
</dbReference>
<dbReference type="Gene3D" id="3.40.50.2300">
    <property type="match status" value="1"/>
</dbReference>
<evidence type="ECO:0000313" key="7">
    <source>
        <dbReference type="Proteomes" id="UP000189464"/>
    </source>
</evidence>
<keyword evidence="4" id="KW-0597">Phosphoprotein</keyword>
<dbReference type="AlphaFoldDB" id="A0A1S6IUX2"/>
<dbReference type="SMART" id="SM00331">
    <property type="entry name" value="PP2C_SIG"/>
    <property type="match status" value="1"/>
</dbReference>
<dbReference type="GO" id="GO:0000160">
    <property type="term" value="P:phosphorelay signal transduction system"/>
    <property type="evidence" value="ECO:0007669"/>
    <property type="project" value="InterPro"/>
</dbReference>
<comment type="function">
    <text evidence="3">May play the central regulatory role in sporulation. It may be an element of the effector pathway responsible for the activation of sporulation genes in response to nutritional stress. Spo0A may act in concert with spo0H (a sigma factor) to control the expression of some genes that are critical to the sporulation process.</text>
</comment>
<dbReference type="InterPro" id="IPR001789">
    <property type="entry name" value="Sig_transdc_resp-reg_receiver"/>
</dbReference>
<dbReference type="EMBL" id="CP019698">
    <property type="protein sequence ID" value="AQS58565.1"/>
    <property type="molecule type" value="Genomic_DNA"/>
</dbReference>
<dbReference type="RefSeq" id="WP_077713519.1">
    <property type="nucleotide sequence ID" value="NZ_CP019698.1"/>
</dbReference>
<feature type="modified residue" description="4-aspartylphosphate" evidence="4">
    <location>
        <position position="55"/>
    </location>
</feature>
<keyword evidence="2" id="KW-0378">Hydrolase</keyword>
<gene>
    <name evidence="6" type="ORF">B0537_05370</name>
</gene>
<dbReference type="GO" id="GO:0016791">
    <property type="term" value="F:phosphatase activity"/>
    <property type="evidence" value="ECO:0007669"/>
    <property type="project" value="TreeGrafter"/>
</dbReference>
<keyword evidence="7" id="KW-1185">Reference proteome</keyword>
<dbReference type="PANTHER" id="PTHR43156">
    <property type="entry name" value="STAGE II SPORULATION PROTEIN E-RELATED"/>
    <property type="match status" value="1"/>
</dbReference>
<evidence type="ECO:0000256" key="3">
    <source>
        <dbReference type="ARBA" id="ARBA00024867"/>
    </source>
</evidence>
<protein>
    <recommendedName>
        <fullName evidence="1">Stage 0 sporulation protein A homolog</fullName>
    </recommendedName>
</protein>
<dbReference type="InterPro" id="IPR052016">
    <property type="entry name" value="Bact_Sigma-Reg"/>
</dbReference>
<dbReference type="Gene3D" id="3.60.40.10">
    <property type="entry name" value="PPM-type phosphatase domain"/>
    <property type="match status" value="1"/>
</dbReference>
<dbReference type="Pfam" id="PF00072">
    <property type="entry name" value="Response_reg"/>
    <property type="match status" value="1"/>
</dbReference>
<evidence type="ECO:0000256" key="1">
    <source>
        <dbReference type="ARBA" id="ARBA00018672"/>
    </source>
</evidence>
<sequence>MQRPGKVLIVDDEKSNRQILEAYLLSEGYLTFQASGGQEAMQLTKEISPDMILLDVMMPELDGFAVCHLLKNDPTTKIIPVIIITALDDRETKIRGLEAGADDFLTKPVNPLELKARVRSLIRVKRYYEQIEDMNQKLMANMAKAQKIQRALMPKEFPQTKEFHFQAFYQAAEMVGGDYYNVFSVDEENICLYVADVTGHGLDAAMLTIFIKETINGYIRQTFTKGQIFSPRLCLVELDEKFKAEDFPEDIFITIFLGFINLKNRTFTYSSAGFVEFPYVFGPRGVWQLHCPGSLIISYGSLGEYEEKTLALHPGDRILFYTDGLVEQRTTSGEIYGPERLKRLLENYQSIGKENLLSEIISSVQSFAGGSTFQDDIVLLQLVVD</sequence>
<name>A0A1S6IUX2_9FIRM</name>
<evidence type="ECO:0000256" key="4">
    <source>
        <dbReference type="PROSITE-ProRule" id="PRU00169"/>
    </source>
</evidence>
<dbReference type="InterPro" id="IPR036457">
    <property type="entry name" value="PPM-type-like_dom_sf"/>
</dbReference>
<accession>A0A1S6IUX2</accession>
<dbReference type="CDD" id="cd17538">
    <property type="entry name" value="REC_D1_PleD-like"/>
    <property type="match status" value="1"/>
</dbReference>
<dbReference type="STRING" id="1833852.B0537_05370"/>
<dbReference type="KEGG" id="dfg:B0537_05370"/>
<feature type="domain" description="Response regulatory" evidence="5">
    <location>
        <begin position="6"/>
        <end position="122"/>
    </location>
</feature>
<dbReference type="SUPFAM" id="SSF52172">
    <property type="entry name" value="CheY-like"/>
    <property type="match status" value="1"/>
</dbReference>
<evidence type="ECO:0000256" key="2">
    <source>
        <dbReference type="ARBA" id="ARBA00022801"/>
    </source>
</evidence>
<dbReference type="PROSITE" id="PS50110">
    <property type="entry name" value="RESPONSE_REGULATORY"/>
    <property type="match status" value="1"/>
</dbReference>
<evidence type="ECO:0000259" key="5">
    <source>
        <dbReference type="PROSITE" id="PS50110"/>
    </source>
</evidence>
<dbReference type="OrthoDB" id="9763484at2"/>